<dbReference type="Proteomes" id="UP000597138">
    <property type="component" value="Unassembled WGS sequence"/>
</dbReference>
<dbReference type="RefSeq" id="WP_035961603.1">
    <property type="nucleotide sequence ID" value="NZ_BMEG01000001.1"/>
</dbReference>
<gene>
    <name evidence="3" type="ORF">BG57_21225</name>
    <name evidence="2" type="ORF">GCM10010985_10190</name>
</gene>
<reference evidence="5" key="3">
    <citation type="journal article" date="2019" name="Int. J. Syst. Evol. Microbiol.">
        <title>The Global Catalogue of Microorganisms (GCM) 10K type strain sequencing project: providing services to taxonomists for standard genome sequencing and annotation.</title>
        <authorList>
            <consortium name="The Broad Institute Genomics Platform"/>
            <consortium name="The Broad Institute Genome Sequencing Center for Infectious Disease"/>
            <person name="Wu L."/>
            <person name="Ma J."/>
        </authorList>
    </citation>
    <scope>NUCLEOTIDE SEQUENCE [LARGE SCALE GENOMIC DNA]</scope>
    <source>
        <strain evidence="5">CGMCC 1.11013</strain>
    </source>
</reference>
<reference evidence="2" key="1">
    <citation type="journal article" date="2014" name="Int. J. Syst. Evol. Microbiol.">
        <title>Complete genome of a new Firmicutes species belonging to the dominant human colonic microbiota ('Ruminococcus bicirculans') reveals two chromosomes and a selective capacity to utilize plant glucans.</title>
        <authorList>
            <consortium name="NISC Comparative Sequencing Program"/>
            <person name="Wegmann U."/>
            <person name="Louis P."/>
            <person name="Goesmann A."/>
            <person name="Henrissat B."/>
            <person name="Duncan S.H."/>
            <person name="Flint H.J."/>
        </authorList>
    </citation>
    <scope>NUCLEOTIDE SEQUENCE</scope>
    <source>
        <strain evidence="2">CGMCC 1.11013</strain>
    </source>
</reference>
<name>A0A069P8D9_9BURK</name>
<protein>
    <submittedName>
        <fullName evidence="2">DUF805 domain-containing protein</fullName>
    </submittedName>
    <submittedName>
        <fullName evidence="3">Membrane protein</fullName>
    </submittedName>
</protein>
<dbReference type="PANTHER" id="PTHR34980">
    <property type="entry name" value="INNER MEMBRANE PROTEIN-RELATED-RELATED"/>
    <property type="match status" value="1"/>
</dbReference>
<feature type="transmembrane region" description="Helical" evidence="1">
    <location>
        <begin position="53"/>
        <end position="73"/>
    </location>
</feature>
<keyword evidence="1" id="KW-1133">Transmembrane helix</keyword>
<evidence type="ECO:0000313" key="2">
    <source>
        <dbReference type="EMBL" id="GGD58196.1"/>
    </source>
</evidence>
<evidence type="ECO:0000313" key="4">
    <source>
        <dbReference type="Proteomes" id="UP000027439"/>
    </source>
</evidence>
<dbReference type="EMBL" id="BMEG01000001">
    <property type="protein sequence ID" value="GGD58196.1"/>
    <property type="molecule type" value="Genomic_DNA"/>
</dbReference>
<dbReference type="AlphaFoldDB" id="A0A069P8D9"/>
<dbReference type="OrthoDB" id="9812349at2"/>
<keyword evidence="1" id="KW-0472">Membrane</keyword>
<feature type="transmembrane region" description="Helical" evidence="1">
    <location>
        <begin position="85"/>
        <end position="104"/>
    </location>
</feature>
<evidence type="ECO:0000256" key="1">
    <source>
        <dbReference type="SAM" id="Phobius"/>
    </source>
</evidence>
<dbReference type="Proteomes" id="UP000027439">
    <property type="component" value="Unassembled WGS sequence"/>
</dbReference>
<proteinExistence type="predicted"/>
<dbReference type="InterPro" id="IPR008523">
    <property type="entry name" value="DUF805"/>
</dbReference>
<keyword evidence="5" id="KW-1185">Reference proteome</keyword>
<evidence type="ECO:0000313" key="3">
    <source>
        <dbReference type="EMBL" id="KDR36119.1"/>
    </source>
</evidence>
<reference evidence="2" key="4">
    <citation type="submission" date="2024-05" db="EMBL/GenBank/DDBJ databases">
        <authorList>
            <person name="Sun Q."/>
            <person name="Zhou Y."/>
        </authorList>
    </citation>
    <scope>NUCLEOTIDE SEQUENCE</scope>
    <source>
        <strain evidence="2">CGMCC 1.11013</strain>
    </source>
</reference>
<comment type="caution">
    <text evidence="3">The sequence shown here is derived from an EMBL/GenBank/DDBJ whole genome shotgun (WGS) entry which is preliminary data.</text>
</comment>
<evidence type="ECO:0000313" key="5">
    <source>
        <dbReference type="Proteomes" id="UP000597138"/>
    </source>
</evidence>
<sequence length="121" mass="13235">MNFSQAVRAVFSKYATFDGRARRAEYWYFSLFLGLVYVAISVIGVLGGDSMTSFAAVLQGVIALGTLLPALAVTARRLHDTERSGWWMLLSLVPIVGLILLVWYCTRGTLGTNRFGADPVA</sequence>
<dbReference type="EMBL" id="JFHE01000004">
    <property type="protein sequence ID" value="KDR36119.1"/>
    <property type="molecule type" value="Genomic_DNA"/>
</dbReference>
<keyword evidence="1" id="KW-0812">Transmembrane</keyword>
<reference evidence="3 4" key="2">
    <citation type="submission" date="2014-03" db="EMBL/GenBank/DDBJ databases">
        <title>Draft Genome Sequences of Four Burkholderia Strains.</title>
        <authorList>
            <person name="Liu X.Y."/>
            <person name="Li C.X."/>
            <person name="Xu J.H."/>
        </authorList>
    </citation>
    <scope>NUCLEOTIDE SEQUENCE [LARGE SCALE GENOMIC DNA]</scope>
    <source>
        <strain evidence="3 4">R27</strain>
    </source>
</reference>
<dbReference type="eggNOG" id="COG3152">
    <property type="taxonomic scope" value="Bacteria"/>
</dbReference>
<dbReference type="PANTHER" id="PTHR34980:SF2">
    <property type="entry name" value="INNER MEMBRANE PROTEIN YHAH-RELATED"/>
    <property type="match status" value="1"/>
</dbReference>
<organism evidence="3 4">
    <name type="scientific">Caballeronia grimmiae</name>
    <dbReference type="NCBI Taxonomy" id="1071679"/>
    <lineage>
        <taxon>Bacteria</taxon>
        <taxon>Pseudomonadati</taxon>
        <taxon>Pseudomonadota</taxon>
        <taxon>Betaproteobacteria</taxon>
        <taxon>Burkholderiales</taxon>
        <taxon>Burkholderiaceae</taxon>
        <taxon>Caballeronia</taxon>
    </lineage>
</organism>
<feature type="transmembrane region" description="Helical" evidence="1">
    <location>
        <begin position="26"/>
        <end position="47"/>
    </location>
</feature>
<dbReference type="GO" id="GO:0005886">
    <property type="term" value="C:plasma membrane"/>
    <property type="evidence" value="ECO:0007669"/>
    <property type="project" value="TreeGrafter"/>
</dbReference>
<dbReference type="STRING" id="1071679.BG57_21225"/>
<accession>A0A069P8D9</accession>
<dbReference type="Pfam" id="PF05656">
    <property type="entry name" value="DUF805"/>
    <property type="match status" value="1"/>
</dbReference>